<dbReference type="GO" id="GO:0005886">
    <property type="term" value="C:plasma membrane"/>
    <property type="evidence" value="ECO:0007669"/>
    <property type="project" value="TreeGrafter"/>
</dbReference>
<feature type="transmembrane region" description="Helical" evidence="7">
    <location>
        <begin position="271"/>
        <end position="296"/>
    </location>
</feature>
<evidence type="ECO:0000259" key="8">
    <source>
        <dbReference type="Pfam" id="PF00535"/>
    </source>
</evidence>
<dbReference type="Gene3D" id="3.90.550.10">
    <property type="entry name" value="Spore Coat Polysaccharide Biosynthesis Protein SpsA, Chain A"/>
    <property type="match status" value="1"/>
</dbReference>
<evidence type="ECO:0000256" key="3">
    <source>
        <dbReference type="ARBA" id="ARBA00022679"/>
    </source>
</evidence>
<evidence type="ECO:0000256" key="2">
    <source>
        <dbReference type="ARBA" id="ARBA00022676"/>
    </source>
</evidence>
<dbReference type="GO" id="GO:0016757">
    <property type="term" value="F:glycosyltransferase activity"/>
    <property type="evidence" value="ECO:0007669"/>
    <property type="project" value="UniProtKB-KW"/>
</dbReference>
<evidence type="ECO:0000313" key="9">
    <source>
        <dbReference type="EMBL" id="PZA09410.1"/>
    </source>
</evidence>
<keyword evidence="6 7" id="KW-0472">Membrane</keyword>
<dbReference type="SUPFAM" id="SSF53448">
    <property type="entry name" value="Nucleotide-diphospho-sugar transferases"/>
    <property type="match status" value="1"/>
</dbReference>
<protein>
    <submittedName>
        <fullName evidence="9">Glycosyltransferase</fullName>
    </submittedName>
</protein>
<accession>A0A323UDA2</accession>
<evidence type="ECO:0000256" key="4">
    <source>
        <dbReference type="ARBA" id="ARBA00022692"/>
    </source>
</evidence>
<dbReference type="CDD" id="cd04187">
    <property type="entry name" value="DPM1_like_bac"/>
    <property type="match status" value="1"/>
</dbReference>
<feature type="transmembrane region" description="Helical" evidence="7">
    <location>
        <begin position="239"/>
        <end position="259"/>
    </location>
</feature>
<name>A0A323UDA2_RHOPL</name>
<gene>
    <name evidence="9" type="ORF">DNX69_25285</name>
</gene>
<keyword evidence="4 7" id="KW-0812">Transmembrane</keyword>
<dbReference type="PANTHER" id="PTHR48090:SF1">
    <property type="entry name" value="PROPHAGE BACTOPRENOL GLUCOSYL TRANSFERASE HOMOLOG"/>
    <property type="match status" value="1"/>
</dbReference>
<dbReference type="EMBL" id="QKQS01000038">
    <property type="protein sequence ID" value="PZA09410.1"/>
    <property type="molecule type" value="Genomic_DNA"/>
</dbReference>
<comment type="subcellular location">
    <subcellularLocation>
        <location evidence="1">Membrane</location>
        <topology evidence="1">Multi-pass membrane protein</topology>
    </subcellularLocation>
</comment>
<dbReference type="AlphaFoldDB" id="A0A323UDA2"/>
<sequence length="338" mass="37194">MSAHPPILSVVVPCFNEEEVLPETARRLDELFHRLIDEGMVDPQSRVYFVDDGSRDLTWSLIGGLHRGNPRFGGIKLSRNRGHQNALLAGLLSVPGDMVLSIDADLQDDLTAIERMLQAAAGGADIVFGVRSDRSSDTFFKRMTAQGYYSLIGKLGVEIVSNHADFRLMSRRAIEALRDYNETNLFLRALIIQLGFATAIVTYERSERFAGTSKYPLRKMLSLAVQGVTSFSIQPLRAITWLGLAVSIVSFLLGIWALLSALTLGSTVSGWASTVIPIYMICGVQMLCLGIIGEYIGKIYIETKRRPRFHIEAALGGAEVYAGGRLDLADKPLTRVES</sequence>
<proteinExistence type="predicted"/>
<reference evidence="9 10" key="1">
    <citation type="submission" date="2018-06" db="EMBL/GenBank/DDBJ databases">
        <title>Draft Whole-Genome Sequence of the purple photosynthetic bacterium Rhodospeudomonas palustris XCP.</title>
        <authorList>
            <person name="Rayyan A."/>
            <person name="Meyer T.E."/>
            <person name="Kyndt J.A."/>
        </authorList>
    </citation>
    <scope>NUCLEOTIDE SEQUENCE [LARGE SCALE GENOMIC DNA]</scope>
    <source>
        <strain evidence="9 10">XCP</strain>
    </source>
</reference>
<keyword evidence="3 9" id="KW-0808">Transferase</keyword>
<dbReference type="RefSeq" id="WP_110788755.1">
    <property type="nucleotide sequence ID" value="NZ_QKQS01000038.1"/>
</dbReference>
<dbReference type="InterPro" id="IPR050256">
    <property type="entry name" value="Glycosyltransferase_2"/>
</dbReference>
<comment type="caution">
    <text evidence="9">The sequence shown here is derived from an EMBL/GenBank/DDBJ whole genome shotgun (WGS) entry which is preliminary data.</text>
</comment>
<feature type="domain" description="Glycosyltransferase 2-like" evidence="8">
    <location>
        <begin position="9"/>
        <end position="177"/>
    </location>
</feature>
<dbReference type="InterPro" id="IPR001173">
    <property type="entry name" value="Glyco_trans_2-like"/>
</dbReference>
<dbReference type="OrthoDB" id="9807795at2"/>
<dbReference type="Pfam" id="PF00535">
    <property type="entry name" value="Glycos_transf_2"/>
    <property type="match status" value="1"/>
</dbReference>
<keyword evidence="2" id="KW-0328">Glycosyltransferase</keyword>
<evidence type="ECO:0000256" key="5">
    <source>
        <dbReference type="ARBA" id="ARBA00022989"/>
    </source>
</evidence>
<keyword evidence="5 7" id="KW-1133">Transmembrane helix</keyword>
<dbReference type="InterPro" id="IPR029044">
    <property type="entry name" value="Nucleotide-diphossugar_trans"/>
</dbReference>
<dbReference type="PANTHER" id="PTHR48090">
    <property type="entry name" value="UNDECAPRENYL-PHOSPHATE 4-DEOXY-4-FORMAMIDO-L-ARABINOSE TRANSFERASE-RELATED"/>
    <property type="match status" value="1"/>
</dbReference>
<evidence type="ECO:0000256" key="1">
    <source>
        <dbReference type="ARBA" id="ARBA00004141"/>
    </source>
</evidence>
<organism evidence="9 10">
    <name type="scientific">Rhodopseudomonas palustris</name>
    <dbReference type="NCBI Taxonomy" id="1076"/>
    <lineage>
        <taxon>Bacteria</taxon>
        <taxon>Pseudomonadati</taxon>
        <taxon>Pseudomonadota</taxon>
        <taxon>Alphaproteobacteria</taxon>
        <taxon>Hyphomicrobiales</taxon>
        <taxon>Nitrobacteraceae</taxon>
        <taxon>Rhodopseudomonas</taxon>
    </lineage>
</organism>
<evidence type="ECO:0000256" key="7">
    <source>
        <dbReference type="SAM" id="Phobius"/>
    </source>
</evidence>
<evidence type="ECO:0000256" key="6">
    <source>
        <dbReference type="ARBA" id="ARBA00023136"/>
    </source>
</evidence>
<dbReference type="Proteomes" id="UP000248134">
    <property type="component" value="Unassembled WGS sequence"/>
</dbReference>
<evidence type="ECO:0000313" key="10">
    <source>
        <dbReference type="Proteomes" id="UP000248134"/>
    </source>
</evidence>